<dbReference type="InterPro" id="IPR029044">
    <property type="entry name" value="Nucleotide-diphossugar_trans"/>
</dbReference>
<dbReference type="Pfam" id="PF00535">
    <property type="entry name" value="Glycos_transf_2"/>
    <property type="match status" value="1"/>
</dbReference>
<keyword evidence="2" id="KW-1003">Cell membrane</keyword>
<evidence type="ECO:0000256" key="3">
    <source>
        <dbReference type="ARBA" id="ARBA00022676"/>
    </source>
</evidence>
<evidence type="ECO:0000256" key="5">
    <source>
        <dbReference type="ARBA" id="ARBA00023136"/>
    </source>
</evidence>
<keyword evidence="3" id="KW-0328">Glycosyltransferase</keyword>
<sequence length="653" mass="68739">MWAVWRFVPLVLALAGLALCGRYEVGRVGYAVCFLAGFAGLLLAVRGFPAAFPRHRTTVGLLVLAVLVRLLFLWAWPADSDANRYLVEGDMQRAGGNPYSLAPRDARLPPLLSAPARDALARVNHPELTAAYPPLAELFCRAVAAISPRPIAFRITFALADMLTGLVLARLLARRGLPAVWLALFLLNPLTLAMGAGEGHLDALVALAVTLALAAFEDNRRQGWGFFWLGAAGLVKYPALLLIPFFFSGKNVGKAAWALVPLVCFLPYMDAGFGLFASLIAFAGQLSHGGPLVAALQPVLAAKAPAVALVAGGLALAAGWLAIQDQARGALLAIVVVLACLPTVYPWYFLVVIPFWTLRPGWPILWLLAAQAIVTTPTWLRAAGLGGEGWAMAVVWLPFLLLLAASLRRPAFLAPLRAFALVRTVSVVVAARNEAANIERCLASLQGIGLTEVVVADGGSTDDTAALARRHGATVVTASGGRGGQIAAGLAAGLGDVVLVLHADAVLAAAAPARLVRALNACPWAGGGVVGMHFDAPGAGLAFITMLNALRARTTGIGFGDQGQFFRREAIAAAGGFPNMALMEDVELSLRLRAVGETLCLGGGVTVSGRRWAGAGFGGKAAGVVWLCAQYLAARRFGLTDPTGWRYFRRYYR</sequence>
<protein>
    <submittedName>
        <fullName evidence="8">Glycosyltransferase</fullName>
    </submittedName>
</protein>
<evidence type="ECO:0000256" key="6">
    <source>
        <dbReference type="SAM" id="Phobius"/>
    </source>
</evidence>
<dbReference type="OrthoDB" id="5291101at2"/>
<evidence type="ECO:0000256" key="1">
    <source>
        <dbReference type="ARBA" id="ARBA00004236"/>
    </source>
</evidence>
<keyword evidence="4 8" id="KW-0808">Transferase</keyword>
<evidence type="ECO:0000256" key="4">
    <source>
        <dbReference type="ARBA" id="ARBA00022679"/>
    </source>
</evidence>
<gene>
    <name evidence="8" type="ORF">GTA51_03480</name>
</gene>
<name>A0A7C9J7G0_9BACT</name>
<feature type="transmembrane region" description="Helical" evidence="6">
    <location>
        <begin position="389"/>
        <end position="407"/>
    </location>
</feature>
<dbReference type="GO" id="GO:0005886">
    <property type="term" value="C:plasma membrane"/>
    <property type="evidence" value="ECO:0007669"/>
    <property type="project" value="UniProtKB-SubCell"/>
</dbReference>
<reference evidence="8 9" key="1">
    <citation type="submission" date="2020-01" db="EMBL/GenBank/DDBJ databases">
        <title>Genome sequence of Desulfovibrio aerotolerans DSM 16695(T).</title>
        <authorList>
            <person name="Karnachuk O."/>
            <person name="Avakyan M."/>
            <person name="Mardanov A."/>
            <person name="Kadnikov V."/>
            <person name="Ravin N."/>
        </authorList>
    </citation>
    <scope>NUCLEOTIDE SEQUENCE [LARGE SCALE GENOMIC DNA]</scope>
    <source>
        <strain evidence="8 9">DSM 16695</strain>
    </source>
</reference>
<keyword evidence="6" id="KW-1133">Transmembrane helix</keyword>
<feature type="transmembrane region" description="Helical" evidence="6">
    <location>
        <begin position="151"/>
        <end position="172"/>
    </location>
</feature>
<comment type="subcellular location">
    <subcellularLocation>
        <location evidence="1">Cell membrane</location>
    </subcellularLocation>
</comment>
<dbReference type="Gene3D" id="3.90.550.10">
    <property type="entry name" value="Spore Coat Polysaccharide Biosynthesis Protein SpsA, Chain A"/>
    <property type="match status" value="1"/>
</dbReference>
<feature type="transmembrane region" description="Helical" evidence="6">
    <location>
        <begin position="364"/>
        <end position="383"/>
    </location>
</feature>
<dbReference type="InterPro" id="IPR001173">
    <property type="entry name" value="Glyco_trans_2-like"/>
</dbReference>
<feature type="transmembrane region" description="Helical" evidence="6">
    <location>
        <begin position="57"/>
        <end position="76"/>
    </location>
</feature>
<feature type="transmembrane region" description="Helical" evidence="6">
    <location>
        <begin position="304"/>
        <end position="323"/>
    </location>
</feature>
<comment type="caution">
    <text evidence="8">The sequence shown here is derived from an EMBL/GenBank/DDBJ whole genome shotgun (WGS) entry which is preliminary data.</text>
</comment>
<proteinExistence type="predicted"/>
<feature type="transmembrane region" description="Helical" evidence="6">
    <location>
        <begin position="226"/>
        <end position="247"/>
    </location>
</feature>
<evidence type="ECO:0000256" key="2">
    <source>
        <dbReference type="ARBA" id="ARBA00022475"/>
    </source>
</evidence>
<dbReference type="EMBL" id="WVUD01000003">
    <property type="protein sequence ID" value="MYL82198.1"/>
    <property type="molecule type" value="Genomic_DNA"/>
</dbReference>
<accession>A0A7C9J7G0</accession>
<feature type="transmembrane region" description="Helical" evidence="6">
    <location>
        <begin position="28"/>
        <end position="45"/>
    </location>
</feature>
<dbReference type="AlphaFoldDB" id="A0A7C9J7G0"/>
<dbReference type="GO" id="GO:0016757">
    <property type="term" value="F:glycosyltransferase activity"/>
    <property type="evidence" value="ECO:0007669"/>
    <property type="project" value="UniProtKB-KW"/>
</dbReference>
<dbReference type="SUPFAM" id="SSF53448">
    <property type="entry name" value="Nucleotide-diphospho-sugar transferases"/>
    <property type="match status" value="1"/>
</dbReference>
<feature type="transmembrane region" description="Helical" evidence="6">
    <location>
        <begin position="179"/>
        <end position="197"/>
    </location>
</feature>
<organism evidence="8 9">
    <name type="scientific">Solidesulfovibrio aerotolerans</name>
    <dbReference type="NCBI Taxonomy" id="295255"/>
    <lineage>
        <taxon>Bacteria</taxon>
        <taxon>Pseudomonadati</taxon>
        <taxon>Thermodesulfobacteriota</taxon>
        <taxon>Desulfovibrionia</taxon>
        <taxon>Desulfovibrionales</taxon>
        <taxon>Desulfovibrionaceae</taxon>
        <taxon>Solidesulfovibrio</taxon>
    </lineage>
</organism>
<keyword evidence="9" id="KW-1185">Reference proteome</keyword>
<evidence type="ECO:0000313" key="8">
    <source>
        <dbReference type="EMBL" id="MYL82198.1"/>
    </source>
</evidence>
<dbReference type="RefSeq" id="WP_160958718.1">
    <property type="nucleotide sequence ID" value="NZ_WVUD01000003.1"/>
</dbReference>
<dbReference type="PANTHER" id="PTHR43646:SF2">
    <property type="entry name" value="GLYCOSYLTRANSFERASE 2-LIKE DOMAIN-CONTAINING PROTEIN"/>
    <property type="match status" value="1"/>
</dbReference>
<keyword evidence="6" id="KW-0812">Transmembrane</keyword>
<dbReference type="PANTHER" id="PTHR43646">
    <property type="entry name" value="GLYCOSYLTRANSFERASE"/>
    <property type="match status" value="1"/>
</dbReference>
<evidence type="ECO:0000313" key="9">
    <source>
        <dbReference type="Proteomes" id="UP000482487"/>
    </source>
</evidence>
<evidence type="ECO:0000259" key="7">
    <source>
        <dbReference type="Pfam" id="PF00535"/>
    </source>
</evidence>
<dbReference type="Proteomes" id="UP000482487">
    <property type="component" value="Unassembled WGS sequence"/>
</dbReference>
<feature type="transmembrane region" description="Helical" evidence="6">
    <location>
        <begin position="259"/>
        <end position="283"/>
    </location>
</feature>
<feature type="transmembrane region" description="Helical" evidence="6">
    <location>
        <begin position="329"/>
        <end position="352"/>
    </location>
</feature>
<feature type="domain" description="Glycosyltransferase 2-like" evidence="7">
    <location>
        <begin position="426"/>
        <end position="520"/>
    </location>
</feature>
<keyword evidence="5 6" id="KW-0472">Membrane</keyword>